<evidence type="ECO:0000313" key="2">
    <source>
        <dbReference type="EMBL" id="KAG2248909.1"/>
    </source>
</evidence>
<dbReference type="GO" id="GO:0003676">
    <property type="term" value="F:nucleic acid binding"/>
    <property type="evidence" value="ECO:0007669"/>
    <property type="project" value="InterPro"/>
</dbReference>
<dbReference type="OrthoDB" id="996916at2759"/>
<dbReference type="AlphaFoldDB" id="A0A8X7TPA6"/>
<dbReference type="EMBL" id="JAAMPC010000017">
    <property type="protein sequence ID" value="KAG2248909.1"/>
    <property type="molecule type" value="Genomic_DNA"/>
</dbReference>
<dbReference type="Pfam" id="PF13456">
    <property type="entry name" value="RVT_3"/>
    <property type="match status" value="1"/>
</dbReference>
<feature type="domain" description="RNase H type-1" evidence="1">
    <location>
        <begin position="321"/>
        <end position="399"/>
    </location>
</feature>
<proteinExistence type="predicted"/>
<evidence type="ECO:0000313" key="3">
    <source>
        <dbReference type="Proteomes" id="UP000886595"/>
    </source>
</evidence>
<dbReference type="GO" id="GO:0004523">
    <property type="term" value="F:RNA-DNA hybrid ribonuclease activity"/>
    <property type="evidence" value="ECO:0007669"/>
    <property type="project" value="InterPro"/>
</dbReference>
<reference evidence="2 3" key="1">
    <citation type="submission" date="2020-02" db="EMBL/GenBank/DDBJ databases">
        <authorList>
            <person name="Ma Q."/>
            <person name="Huang Y."/>
            <person name="Song X."/>
            <person name="Pei D."/>
        </authorList>
    </citation>
    <scope>NUCLEOTIDE SEQUENCE [LARGE SCALE GENOMIC DNA]</scope>
    <source>
        <strain evidence="2">Sxm20200214</strain>
        <tissue evidence="2">Leaf</tissue>
    </source>
</reference>
<evidence type="ECO:0000259" key="1">
    <source>
        <dbReference type="Pfam" id="PF13456"/>
    </source>
</evidence>
<dbReference type="Proteomes" id="UP000886595">
    <property type="component" value="Unassembled WGS sequence"/>
</dbReference>
<organism evidence="2 3">
    <name type="scientific">Brassica carinata</name>
    <name type="common">Ethiopian mustard</name>
    <name type="synonym">Abyssinian cabbage</name>
    <dbReference type="NCBI Taxonomy" id="52824"/>
    <lineage>
        <taxon>Eukaryota</taxon>
        <taxon>Viridiplantae</taxon>
        <taxon>Streptophyta</taxon>
        <taxon>Embryophyta</taxon>
        <taxon>Tracheophyta</taxon>
        <taxon>Spermatophyta</taxon>
        <taxon>Magnoliopsida</taxon>
        <taxon>eudicotyledons</taxon>
        <taxon>Gunneridae</taxon>
        <taxon>Pentapetalae</taxon>
        <taxon>rosids</taxon>
        <taxon>malvids</taxon>
        <taxon>Brassicales</taxon>
        <taxon>Brassicaceae</taxon>
        <taxon>Brassiceae</taxon>
        <taxon>Brassica</taxon>
    </lineage>
</organism>
<comment type="caution">
    <text evidence="2">The sequence shown here is derived from an EMBL/GenBank/DDBJ whole genome shotgun (WGS) entry which is preliminary data.</text>
</comment>
<accession>A0A8X7TPA6</accession>
<gene>
    <name evidence="2" type="ORF">Bca52824_088537</name>
</gene>
<dbReference type="InterPro" id="IPR052929">
    <property type="entry name" value="RNase_H-like_EbsB-rel"/>
</dbReference>
<protein>
    <recommendedName>
        <fullName evidence="1">RNase H type-1 domain-containing protein</fullName>
    </recommendedName>
</protein>
<name>A0A8X7TPA6_BRACI</name>
<sequence length="467" mass="53541">MASAIKANPLIGWRPEFSHREVNPFDIPQSSNSSSSISGSTGARLKSFDLNVSGTSVKKMSVRKRPGKNKRNAKANAGKEDNIQISLMEGALIGKADQVFLEKRGSDHRPVLVCLQKKEKMFKASFTFDKRWLELPNVRNTVKLAWNKAHGGFPALVSQRIRNCRHDLSGWRRSFQTNSKEKILILQEELEVEESARNPNGGKIRALKIELMKANREEEAYWSQKSYNKWLKKGDRNTRFFHDSVKASRNRKQIDLNKLIFEGKEFDAMGTIRKIKDDVAVWFAVQSMDQGIESGEKEKGIMVRKTKWRKPSEGWLKCNVGVMWSKKNRVMGCAWVLRDHRGVVLLHSRRSFVTSHEKEEAILVGRMWAIKSLQDHQVRKVIIAAEANHILNALERPKAWPSFKFQSGMLRKEIRNFGEWKVCVETKDSNRGTFLIAQSATKRQFAQSYVAAGCPSWLLEVFEHDKS</sequence>
<dbReference type="PANTHER" id="PTHR47074:SF49">
    <property type="entry name" value="POLYNUCLEOTIDYL TRANSFERASE, RIBONUCLEASE H-LIKE SUPERFAMILY PROTEIN"/>
    <property type="match status" value="1"/>
</dbReference>
<dbReference type="PANTHER" id="PTHR47074">
    <property type="entry name" value="BNAC02G40300D PROTEIN"/>
    <property type="match status" value="1"/>
</dbReference>
<dbReference type="InterPro" id="IPR002156">
    <property type="entry name" value="RNaseH_domain"/>
</dbReference>
<keyword evidence="3" id="KW-1185">Reference proteome</keyword>